<feature type="chain" id="PRO_5039476466" description="Nuclear transport factor 2 family protein" evidence="1">
    <location>
        <begin position="27"/>
        <end position="144"/>
    </location>
</feature>
<dbReference type="KEGG" id="sgz:C0216_18455"/>
<evidence type="ECO:0008006" key="4">
    <source>
        <dbReference type="Google" id="ProtNLM"/>
    </source>
</evidence>
<reference evidence="2 3" key="1">
    <citation type="submission" date="2018-01" db="EMBL/GenBank/DDBJ databases">
        <title>Draft genome Sequence of streptomyces globosus LZH-48.</title>
        <authorList>
            <person name="Ran K."/>
            <person name="Li Z."/>
            <person name="Wei S."/>
            <person name="Dong R."/>
        </authorList>
    </citation>
    <scope>NUCLEOTIDE SEQUENCE [LARGE SCALE GENOMIC DNA]</scope>
    <source>
        <strain evidence="2 3">LZH-48</strain>
    </source>
</reference>
<proteinExistence type="predicted"/>
<evidence type="ECO:0000313" key="2">
    <source>
        <dbReference type="EMBL" id="AXE25162.1"/>
    </source>
</evidence>
<sequence length="144" mass="14736">MKLKPYGLGAALSALLVLPAAAPASASAPADPGPAAAAGHSPTAIGAFLIDFYGERGPSDRDRELRVSQHLKDRQAHSADLDVLLCARTAPRGVGIGPVTVAPGAGIGWATVTTYWAEGGTDTFTAYVRLDSRPIKLDDVVCAG</sequence>
<keyword evidence="1" id="KW-0732">Signal</keyword>
<dbReference type="RefSeq" id="WP_114056348.1">
    <property type="nucleotide sequence ID" value="NZ_CP030862.1"/>
</dbReference>
<gene>
    <name evidence="2" type="ORF">C0216_18455</name>
</gene>
<dbReference type="EMBL" id="CP030862">
    <property type="protein sequence ID" value="AXE25162.1"/>
    <property type="molecule type" value="Genomic_DNA"/>
</dbReference>
<dbReference type="Proteomes" id="UP000252004">
    <property type="component" value="Chromosome"/>
</dbReference>
<feature type="signal peptide" evidence="1">
    <location>
        <begin position="1"/>
        <end position="26"/>
    </location>
</feature>
<keyword evidence="3" id="KW-1185">Reference proteome</keyword>
<organism evidence="2 3">
    <name type="scientific">Streptomyces globosus</name>
    <dbReference type="NCBI Taxonomy" id="68209"/>
    <lineage>
        <taxon>Bacteria</taxon>
        <taxon>Bacillati</taxon>
        <taxon>Actinomycetota</taxon>
        <taxon>Actinomycetes</taxon>
        <taxon>Kitasatosporales</taxon>
        <taxon>Streptomycetaceae</taxon>
        <taxon>Streptomyces</taxon>
    </lineage>
</organism>
<dbReference type="OrthoDB" id="4312737at2"/>
<name>A0A344U2P1_9ACTN</name>
<evidence type="ECO:0000256" key="1">
    <source>
        <dbReference type="SAM" id="SignalP"/>
    </source>
</evidence>
<dbReference type="AlphaFoldDB" id="A0A344U2P1"/>
<protein>
    <recommendedName>
        <fullName evidence="4">Nuclear transport factor 2 family protein</fullName>
    </recommendedName>
</protein>
<accession>A0A344U2P1</accession>
<evidence type="ECO:0000313" key="3">
    <source>
        <dbReference type="Proteomes" id="UP000252004"/>
    </source>
</evidence>